<proteinExistence type="predicted"/>
<protein>
    <submittedName>
        <fullName evidence="2">Unannotated protein</fullName>
    </submittedName>
</protein>
<accession>A0A6J7KVZ0</accession>
<dbReference type="AlphaFoldDB" id="A0A6J7KVZ0"/>
<evidence type="ECO:0000256" key="1">
    <source>
        <dbReference type="SAM" id="MobiDB-lite"/>
    </source>
</evidence>
<organism evidence="2">
    <name type="scientific">freshwater metagenome</name>
    <dbReference type="NCBI Taxonomy" id="449393"/>
    <lineage>
        <taxon>unclassified sequences</taxon>
        <taxon>metagenomes</taxon>
        <taxon>ecological metagenomes</taxon>
    </lineage>
</organism>
<reference evidence="2" key="1">
    <citation type="submission" date="2020-05" db="EMBL/GenBank/DDBJ databases">
        <authorList>
            <person name="Chiriac C."/>
            <person name="Salcher M."/>
            <person name="Ghai R."/>
            <person name="Kavagutti S V."/>
        </authorList>
    </citation>
    <scope>NUCLEOTIDE SEQUENCE</scope>
</reference>
<dbReference type="EMBL" id="CAFBNF010000257">
    <property type="protein sequence ID" value="CAB4958702.1"/>
    <property type="molecule type" value="Genomic_DNA"/>
</dbReference>
<evidence type="ECO:0000313" key="2">
    <source>
        <dbReference type="EMBL" id="CAB4958702.1"/>
    </source>
</evidence>
<gene>
    <name evidence="2" type="ORF">UFOPK3773_01853</name>
</gene>
<name>A0A6J7KVZ0_9ZZZZ</name>
<sequence>MSMSMRSTFVSFGAVPVTALAVAGAAAFTFGQDISQINGTQEQSDYLVVATNATSDSNNWHQKAYIGGAPGLTGSLQDVTVATKYGELPQWFQVDSGASGVPSAVQEPGDLAFINGASSTTTPDDTNNGNGTGGTSNLNVVQAIHVKGNITNIAALRQTYGTCLIPIRLWKTTNDGGTFTDVTQTYLDTQNRLSDGTNGQSASTANPNGSDTDPFYVDCTTGEFEFTVPTDVAADHKTNETLAYELSVERGGVFATFNNNTGAQPEFVFQATPIAYDPTNQFNVPGVNGNSQYTPNVKSNLRMATVTVTASSPAAITAGNNFPSISFTTNPSPITWITEPTCAVYASSDTSYSSALTGVSTAGTYVTHCTGGTSARYVPTQANGSFTVLAAGATLTSLPNLSSLTWSGAAGSRSTYSPAFPYLFVTGNIYQWWASSSVSFYVILGETMPDGRVVLGTTTLYFSPDGAQYTAFPPG</sequence>
<feature type="region of interest" description="Disordered" evidence="1">
    <location>
        <begin position="191"/>
        <end position="213"/>
    </location>
</feature>
<feature type="compositionally biased region" description="Polar residues" evidence="1">
    <location>
        <begin position="191"/>
        <end position="211"/>
    </location>
</feature>